<dbReference type="GO" id="GO:0005524">
    <property type="term" value="F:ATP binding"/>
    <property type="evidence" value="ECO:0007669"/>
    <property type="project" value="UniProtKB-KW"/>
</dbReference>
<keyword evidence="11" id="KW-0505">Motor protein</keyword>
<dbReference type="FunFam" id="1.20.140.100:FF:000004">
    <property type="entry name" value="Dynein axonemal heavy chain 6"/>
    <property type="match status" value="1"/>
</dbReference>
<dbReference type="Pfam" id="PF17857">
    <property type="entry name" value="AAA_lid_1"/>
    <property type="match status" value="1"/>
</dbReference>
<dbReference type="Gene3D" id="1.20.58.1120">
    <property type="match status" value="1"/>
</dbReference>
<dbReference type="Pfam" id="PF12777">
    <property type="entry name" value="MT"/>
    <property type="match status" value="1"/>
</dbReference>
<keyword evidence="4" id="KW-0493">Microtubule</keyword>
<dbReference type="SMART" id="SM00382">
    <property type="entry name" value="AAA"/>
    <property type="match status" value="2"/>
</dbReference>
<feature type="coiled-coil region" evidence="14">
    <location>
        <begin position="946"/>
        <end position="980"/>
    </location>
</feature>
<proteinExistence type="inferred from homology"/>
<evidence type="ECO:0000256" key="14">
    <source>
        <dbReference type="SAM" id="Coils"/>
    </source>
</evidence>
<evidence type="ECO:0000256" key="13">
    <source>
        <dbReference type="ARBA" id="ARBA00023273"/>
    </source>
</evidence>
<evidence type="ECO:0000256" key="10">
    <source>
        <dbReference type="ARBA" id="ARBA00023069"/>
    </source>
</evidence>
<dbReference type="FunFam" id="3.40.50.300:FF:000049">
    <property type="entry name" value="Dynein, axonemal, heavy chain 5"/>
    <property type="match status" value="1"/>
</dbReference>
<sequence>MEDNTDQDGVALNVLKSKHYDNVIKNLYTTAETADDDPQSPQEPVRHAPETEWRLKAEKKFTTRKLNQQHERRMQRKLGNMSTAQLNVKIPRGLQKLGKFGSSQKSISKPKKLVGSHEKKTKAEGKRTRIVYEHPDAEPPSRSKTLRKERERKRTMREIAVKKNDDHHERLYDIATDESKLYKLSRTLLDEMPLELFDSLEDVIRSPEEWVALGAKTGGTKAKVKVYQDKQWVWKPAKVVSFDEKSHKFSVQTEGYSKNLPRLSICFDAEDEKAFHARVERCRKLRETACSLRRYTKLIESQQSGSFAVIEQKSLQAIVERLVKYEEDLVLASQHTMRELLLEVRDDYVFAMKAHIVEYARQNDPEENLRLAHLNVPPLPPKPEVPYLAVHELPGERPRFVRKGSSYPTDSSLKVGYVIKAKERDVEWFQWLRNRVKTNHYTFFKNTSAVMLHLFKNWEEVKSNKFYEDRDEEKRPWTSYKFEEGQNDVCTETIECLQQDWRLRIINYMKVKLTNTFNLYESEEDAYNGSRMCSFLRMANMVLRNQLSTLIGQSIDKIINVVQQYQIGVEKLADKYDSLGSKPLLIFKLTANSKKVVFMPDLGDIESTIINMIDIPSKVQALVKIDSEVVPLLRLPEVPLISQKSTPLLYAKVEQAKAIAREIIKANLVKPNQLLEQYRKFQNLLEINTRAHVKAWFEGHKREEPKDEKKGSKSHSPGKHHSRKHKHGKKSGLEDLKKEEALVPYTLEETRAEIKKYNDAIHEIDSISERLVDYSMIRVDCENVKEKLIAKAVELKENLLRGLADKAHEKDGKLEEEFKAIITKLADPPKDTQTMAELKDYMERVIKVEMPRITDELAEVRKMHAVLREFWFQVPELHLKESWNVGTLCEQVLLGTRECKANLQDAAAAFEQALRKEKEDFGQKLVNFQQSIEQVKEYGWCGEAQMAERATTIAELNRALDKAQEEVESFQMREKLFEQEQGEYGELDDMRRELAPHVDLWKTCNKYRTSYSTWMTGDFRAIDPKKLTDMVQTWTRKVMRLRTTMLDEELLKPAEVGEKMASEIKEFQRYVPIITWLRNPGLAERHWKEIGEVLDIKLGKHGPDKLGELMAQKETLEERRGDLEDICSGADKEYELNRQLKEMEDEWEPIEFTVEDWKKTKTYILKGSEDVITLLDDQTLKVQAMRGSPYIKPFEARCKKWEKRLKSISATLLEWLKCQGTWLYLEPIFSSPDIQQQMKKESRMFMKVDAFWRKTMDALHTQPKPSIFFEPEPSRQTQILLETFTKFNKQLDIIQKGLSQYLETKRLAFSRFYFLSNDELLSILSQTKNVQAVQPHMNKCFDNIKMLTFTKKNVIVAMNSAAGEEVKFKDPVDPTKGAARGNVEVWLGMVETQMKDSVRALMGEGVQDYSKPSRKKWIQSKIQQVVLMVDQLYWTQEVEQAVQKGVPGLRKYLEKADKELLEIVELVRGKLAKKTRKCLGSLTILNVHGRDVVEEMIENKVEDVNQFEWLAQMRYYWEKDGDEEGVMKVRQINATIRYGYEYLGNAGRLVITQLTDRCYRTLMGAIHLHLGGAPEGPAGTGKTETVKDLSKSLAIQCVVFNCSDSITVESMARMFKGLASTGAWACFDEFNRIDIEVLSVVGQQLATIQRAVNEGKDVFAFEDVAALPLKHTCTPFITMNPGYAGRTELPDNLKVLFRTVAMMIPDYARIAEIMLYSMGYADAVPNSVKLVACLQLCSEQLSSQFHYDFGMRTVKAILVAAGNLKRRHPDAPEEKLCLSAIMDCNLPKFTVEDIPLFIGITKDLFPGVSAQEGDYKTMIEKIEIVCEEMNLQPEDGFIKKIIQLYETVMVRHGLMVVGDTYAGKSSNIKVLQAAMTMMAEEKIPSFNPVDLICLNPKSITSGQLYGSYDKQTMEWNDGIVPGLVRNCVADERERRKWVCFDGPVDALWIEDMNTVLDDNKKLCLASGEIIKLSDWMTMMFEVEDLSVASPATISRVGMVFMEPVLLGWRPLVLSWLETLPENIAPHKEKLLLMFDWMVPPCLLFLRKGCKILIPTIPDMTLVGTLIKILDCLIDEFRDEWWEEKKKTVKGSKAKEDCRFKEDRKHKIHIEGWFTFAILWAIGSICVEESRPRFDAFFRDLVDAKLEINELKEGEEDDGLPRTLDFRVNKESGNLEILMDAKWKGTKIEKKFPKAGTIFDCQWSRQKCDWVNWVTTIDEFKAPDMKKTQFHEVIVPTVDTIRASWLLETLVTHHKHTLFVGPTGTGKSVVINKKLLDELDKNKWMPLMMTFSARTDANQTQDIIDGKLDRRKQGVLGPPIGKHTVIVVDDLNMPAKEEYGAQPPIELLRQWMDYGGWYNRKEREFVELRDIQFVAAMGPPLGGRNPITERYTRHYATVGLVDYNEESLKRIYSTIVGAWVNVLKARDKASSLKNPLVQATVELYFSVSQGLLPTPSKSHYTFNLRDISKVFQGILMVGDNAIKSRKDLVCLWMHETSRVFCDRLTEKKDIDWYMELVTASLKKHFNTKIEDIYSEINTQDKEDKGKQKLLMFCDFADNKGKKMYKQVMGLTKFKGIVTTALEDYNSMTTSGKMNLVLFNAALEHVARIARILRLPFGNALLVGVGGSGRQSLAKLACHICDYTLFQVTMTATYDIWTDPGWKMDLMTVMKIAGVKNEPVVFLISDTQIKDEQFVEDINNILNNGEVPNLFPMEEYQGIVEACMADAKVAGRIGPTAIFNFFVERCKKNIHMVIALSPIGESFRNRLRMFPSLVNCTTIDWFHAWPTEALESVAKVFLEEVSLDPDRKVNDELQTAIVEVCVDMQERVQNLSHKFLRSLRRYNYVTPTSYLELIKTFQKLFKKSRDKVGEEKARYENGLQKLAETEASVKGLQVKLTEMQPGLIKAKEEVQKTMVVIAKREKEVSAQRSVIAGEEKVATEKAGAAKAIEDECQGQLDKAMPALNKAMAALKVLKQKDLTELKSFKTVSNGVKLAMEGLCYMFEQKPDKVGEPGKPKKNDFWGPAKKHLLSDSKLLPKILNYDKDNMKESVIKKVVALKQNPDFNPETIKKSSTPASIVCTWVLAMETYYFVNKEVIPKKILLKKAQGEVAVLMGQLKEKKQQLQKVEEELDDLQKEFQEVKRREAELANQVKETEARLIRAKQLIAGLSVMRDGWTVKAKDLGVAFKNVVGDVIISAGVMAYLGVFTIDYRTECVGAWKKLLADKKVPSSESYKLHMTMGHPVELQNWRVMKLPNDDFSADNAIIVTKSTRYALCIDPEGQANIWIKNLEAKNKLKVLKQTDTMFAKEVPMAVQYGVPVLVEAVQESLDPLLEPILLHQVTKNGSSYVIKLGTDTINYNPEFRIYFTTTLRNPHYPPEVSTKVVLTNFMITPDGLADQMNNFIVLHERPKLAKQATELVVKIAAMATSLKDIEDQVLKMLRESKGEILDNQELVNALNDSKVKRDHVDKQMKEAEKKKKLINETRELYAPLARFTSHLFFCITLLANVDPMYQYSLIWYMSVFNRSMDLAPQESEVDERIAGIGETFKIQLYENVCRSLFEKDKLLFSFMLCLNIMTQEERLDMAELRFLLTGGLVSGELPENPAPKWLSNNSWAQICNLSKLKGFENLPKQFEGDLKYWEEYYQDKDPLNRELPEELGELSSFHKILILRTLRPDRVVDAIQNYVENEPSLGKEFIEPPLFDLAKCFEDSSNTMPLVFILSVGADPVKEVYALGKERGFEAPDRLIDISLGQGQGVKAEKAIARGVEDGIWVVLQNCHLSVSWLPKLEKIIQDIDPDKTHKDFRLWLTSMPSPKFPVSVLQIGVKMTNEPPKGLRANLKATFAGIDDDYFDSSERKDKSQFQKLVFGLAFFHALVQERRTFGPLGWNIPYGFNDSDQDISRQQLQQLLDGYEEIPFKALRYLIGQLNYGGRVTDDWDRRLITYMCEDFVTVKMLDDAYKFEAKGIYKACSKGATLDDYNDYIAALPITDLPTVFGFDDNAIMIKNNKETNKLLDTLLGLQPRTAGGAGKSREDVIEDLAVDIKNRMPDLFEVERAKVKFPVVYSESMNTVFVQELTRFNRLLHTVKSSLVELVKALKGQVVMSTELEAMGNKIFDGQVPNNWTKVSYPSLKPLAGWVTDFLERLAMFQKWMKEGSPNVYWISGFYFTQSFLTGTKQNFARKYTIAIDDVVFDFEVVPEIKADHKEKPADGCFIRGLFLEGARWGNEENVILEALPKQLYSVMPTIQIKPCSKAKLPKNKSLYKCPVYKTSTRAGQLSTTGHSTNFVLAIDLRTRESHPEKFWVRRGVAMLTQLDT</sequence>
<keyword evidence="10" id="KW-0969">Cilium</keyword>
<feature type="compositionally biased region" description="Basic and acidic residues" evidence="15">
    <location>
        <begin position="698"/>
        <end position="711"/>
    </location>
</feature>
<feature type="region of interest" description="Disordered" evidence="15">
    <location>
        <begin position="698"/>
        <end position="735"/>
    </location>
</feature>
<dbReference type="Gene3D" id="1.10.8.710">
    <property type="match status" value="1"/>
</dbReference>
<dbReference type="FunFam" id="1.10.8.720:FF:000001">
    <property type="entry name" value="dynein heavy chain 7, axonemal"/>
    <property type="match status" value="1"/>
</dbReference>
<dbReference type="Gene3D" id="1.10.8.720">
    <property type="entry name" value="Region D6 of dynein motor"/>
    <property type="match status" value="1"/>
</dbReference>
<dbReference type="InterPro" id="IPR041466">
    <property type="entry name" value="Dynein_AAA5_ext"/>
</dbReference>
<evidence type="ECO:0000259" key="16">
    <source>
        <dbReference type="SMART" id="SM00382"/>
    </source>
</evidence>
<dbReference type="FunFam" id="1.20.58.1120:FF:000001">
    <property type="entry name" value="dynein heavy chain 2, axonemal"/>
    <property type="match status" value="1"/>
</dbReference>
<dbReference type="InterPro" id="IPR003593">
    <property type="entry name" value="AAA+_ATPase"/>
</dbReference>
<dbReference type="InterPro" id="IPR041228">
    <property type="entry name" value="Dynein_C"/>
</dbReference>
<dbReference type="Pfam" id="PF12774">
    <property type="entry name" value="AAA_6"/>
    <property type="match status" value="1"/>
</dbReference>
<evidence type="ECO:0000256" key="8">
    <source>
        <dbReference type="ARBA" id="ARBA00023017"/>
    </source>
</evidence>
<dbReference type="GO" id="GO:0030286">
    <property type="term" value="C:dynein complex"/>
    <property type="evidence" value="ECO:0007669"/>
    <property type="project" value="UniProtKB-KW"/>
</dbReference>
<dbReference type="InterPro" id="IPR004273">
    <property type="entry name" value="Dynein_heavy_D6_P-loop"/>
</dbReference>
<dbReference type="InterPro" id="IPR035706">
    <property type="entry name" value="AAA_9"/>
</dbReference>
<dbReference type="GO" id="GO:0007018">
    <property type="term" value="P:microtubule-based movement"/>
    <property type="evidence" value="ECO:0007669"/>
    <property type="project" value="InterPro"/>
</dbReference>
<dbReference type="Gene3D" id="1.20.920.30">
    <property type="match status" value="1"/>
</dbReference>
<feature type="coiled-coil region" evidence="14">
    <location>
        <begin position="3100"/>
        <end position="3162"/>
    </location>
</feature>
<keyword evidence="6" id="KW-0547">Nucleotide-binding</keyword>
<dbReference type="Pfam" id="PF08393">
    <property type="entry name" value="DHC_N2"/>
    <property type="match status" value="1"/>
</dbReference>
<evidence type="ECO:0000256" key="9">
    <source>
        <dbReference type="ARBA" id="ARBA00023054"/>
    </source>
</evidence>
<dbReference type="Pfam" id="PF17852">
    <property type="entry name" value="Dynein_AAA_lid"/>
    <property type="match status" value="1"/>
</dbReference>
<evidence type="ECO:0000256" key="5">
    <source>
        <dbReference type="ARBA" id="ARBA00022737"/>
    </source>
</evidence>
<dbReference type="InterPro" id="IPR042228">
    <property type="entry name" value="Dynein_linker_3"/>
</dbReference>
<dbReference type="FunFam" id="1.10.8.710:FF:000001">
    <property type="entry name" value="Dynein axonemal heavy chain 2"/>
    <property type="match status" value="1"/>
</dbReference>
<feature type="coiled-coil region" evidence="14">
    <location>
        <begin position="3455"/>
        <end position="3485"/>
    </location>
</feature>
<dbReference type="InterPro" id="IPR024743">
    <property type="entry name" value="Dynein_HC_stalk"/>
</dbReference>
<feature type="region of interest" description="Disordered" evidence="15">
    <location>
        <begin position="134"/>
        <end position="153"/>
    </location>
</feature>
<feature type="domain" description="AAA+ ATPase" evidence="16">
    <location>
        <begin position="2252"/>
        <end position="2399"/>
    </location>
</feature>
<dbReference type="Gene3D" id="1.20.140.100">
    <property type="entry name" value="Dynein heavy chain, N-terminal domain 2"/>
    <property type="match status" value="1"/>
</dbReference>
<dbReference type="EMBL" id="HBIV01003632">
    <property type="protein sequence ID" value="CAE0647557.1"/>
    <property type="molecule type" value="Transcribed_RNA"/>
</dbReference>
<dbReference type="InterPro" id="IPR013602">
    <property type="entry name" value="Dynein_heavy_linker"/>
</dbReference>
<keyword evidence="13" id="KW-0966">Cell projection</keyword>
<evidence type="ECO:0000256" key="4">
    <source>
        <dbReference type="ARBA" id="ARBA00022701"/>
    </source>
</evidence>
<evidence type="ECO:0000256" key="1">
    <source>
        <dbReference type="ARBA" id="ARBA00004430"/>
    </source>
</evidence>
<organism evidence="17">
    <name type="scientific">Lotharella globosa</name>
    <dbReference type="NCBI Taxonomy" id="91324"/>
    <lineage>
        <taxon>Eukaryota</taxon>
        <taxon>Sar</taxon>
        <taxon>Rhizaria</taxon>
        <taxon>Cercozoa</taxon>
        <taxon>Chlorarachniophyceae</taxon>
        <taxon>Lotharella</taxon>
    </lineage>
</organism>
<dbReference type="FunFam" id="3.20.180.20:FF:000003">
    <property type="entry name" value="Dynein heavy chain 12, axonemal"/>
    <property type="match status" value="1"/>
</dbReference>
<dbReference type="InterPro" id="IPR035699">
    <property type="entry name" value="AAA_6"/>
</dbReference>
<dbReference type="PANTHER" id="PTHR22878">
    <property type="entry name" value="DYNEIN HEAVY CHAIN 6, AXONEMAL-LIKE-RELATED"/>
    <property type="match status" value="1"/>
</dbReference>
<dbReference type="Gene3D" id="1.10.8.1220">
    <property type="match status" value="1"/>
</dbReference>
<dbReference type="Gene3D" id="6.10.140.1060">
    <property type="match status" value="1"/>
</dbReference>
<evidence type="ECO:0000256" key="2">
    <source>
        <dbReference type="ARBA" id="ARBA00008887"/>
    </source>
</evidence>
<keyword evidence="9 14" id="KW-0175">Coiled coil</keyword>
<dbReference type="InterPro" id="IPR024317">
    <property type="entry name" value="Dynein_heavy_chain_D4_dom"/>
</dbReference>
<dbReference type="GO" id="GO:0005874">
    <property type="term" value="C:microtubule"/>
    <property type="evidence" value="ECO:0007669"/>
    <property type="project" value="UniProtKB-KW"/>
</dbReference>
<dbReference type="InterPro" id="IPR043157">
    <property type="entry name" value="Dynein_AAA1S"/>
</dbReference>
<evidence type="ECO:0000256" key="6">
    <source>
        <dbReference type="ARBA" id="ARBA00022741"/>
    </source>
</evidence>
<dbReference type="FunFam" id="1.20.920.30:FF:000009">
    <property type="entry name" value="Dynein heavy chain 9"/>
    <property type="match status" value="1"/>
</dbReference>
<name>A0A7S4DG85_9EUKA</name>
<dbReference type="InterPro" id="IPR027417">
    <property type="entry name" value="P-loop_NTPase"/>
</dbReference>
<feature type="compositionally biased region" description="Basic and acidic residues" evidence="15">
    <location>
        <begin position="115"/>
        <end position="124"/>
    </location>
</feature>
<keyword evidence="8" id="KW-0243">Dynein</keyword>
<gene>
    <name evidence="17" type="ORF">LGLO00237_LOCUS2504</name>
</gene>
<comment type="similarity">
    <text evidence="2">Belongs to the dynein heavy chain family.</text>
</comment>
<evidence type="ECO:0000256" key="12">
    <source>
        <dbReference type="ARBA" id="ARBA00023212"/>
    </source>
</evidence>
<dbReference type="Gene3D" id="3.40.50.300">
    <property type="entry name" value="P-loop containing nucleotide triphosphate hydrolases"/>
    <property type="match status" value="5"/>
</dbReference>
<feature type="compositionally biased region" description="Basic residues" evidence="15">
    <location>
        <begin position="712"/>
        <end position="730"/>
    </location>
</feature>
<comment type="subcellular location">
    <subcellularLocation>
        <location evidence="1">Cytoplasm</location>
        <location evidence="1">Cytoskeleton</location>
        <location evidence="1">Cilium axoneme</location>
    </subcellularLocation>
</comment>
<dbReference type="SUPFAM" id="SSF52540">
    <property type="entry name" value="P-loop containing nucleoside triphosphate hydrolases"/>
    <property type="match status" value="4"/>
</dbReference>
<dbReference type="Gene3D" id="1.10.472.130">
    <property type="match status" value="1"/>
</dbReference>
<dbReference type="InterPro" id="IPR026983">
    <property type="entry name" value="DHC"/>
</dbReference>
<dbReference type="GO" id="GO:0045505">
    <property type="term" value="F:dynein intermediate chain binding"/>
    <property type="evidence" value="ECO:0007669"/>
    <property type="project" value="InterPro"/>
</dbReference>
<dbReference type="InterPro" id="IPR043160">
    <property type="entry name" value="Dynein_C_barrel"/>
</dbReference>
<reference evidence="17" key="1">
    <citation type="submission" date="2021-01" db="EMBL/GenBank/DDBJ databases">
        <authorList>
            <person name="Corre E."/>
            <person name="Pelletier E."/>
            <person name="Niang G."/>
            <person name="Scheremetjew M."/>
            <person name="Finn R."/>
            <person name="Kale V."/>
            <person name="Holt S."/>
            <person name="Cochrane G."/>
            <person name="Meng A."/>
            <person name="Brown T."/>
            <person name="Cohen L."/>
        </authorList>
    </citation>
    <scope>NUCLEOTIDE SEQUENCE</scope>
    <source>
        <strain evidence="17">CCCM811</strain>
    </source>
</reference>
<dbReference type="FunFam" id="1.20.920.20:FF:000001">
    <property type="entry name" value="dynein heavy chain 2, axonemal"/>
    <property type="match status" value="1"/>
</dbReference>
<dbReference type="GO" id="GO:0051959">
    <property type="term" value="F:dynein light intermediate chain binding"/>
    <property type="evidence" value="ECO:0007669"/>
    <property type="project" value="InterPro"/>
</dbReference>
<dbReference type="InterPro" id="IPR041589">
    <property type="entry name" value="DNAH3_AAA_lid_1"/>
</dbReference>
<feature type="coiled-coil region" evidence="14">
    <location>
        <begin position="747"/>
        <end position="798"/>
    </location>
</feature>
<dbReference type="Pfam" id="PF12775">
    <property type="entry name" value="AAA_7"/>
    <property type="match status" value="1"/>
</dbReference>
<keyword evidence="12" id="KW-0206">Cytoskeleton</keyword>
<dbReference type="Gene3D" id="1.20.1270.280">
    <property type="match status" value="1"/>
</dbReference>
<dbReference type="FunFam" id="1.10.8.1220:FF:000001">
    <property type="entry name" value="Dynein axonemal heavy chain 5"/>
    <property type="match status" value="1"/>
</dbReference>
<dbReference type="FunFam" id="3.40.50.300:FF:000362">
    <property type="entry name" value="Dynein, axonemal, heavy chain 6"/>
    <property type="match status" value="1"/>
</dbReference>
<dbReference type="Pfam" id="PF03028">
    <property type="entry name" value="Dynein_heavy"/>
    <property type="match status" value="1"/>
</dbReference>
<dbReference type="FunFam" id="3.40.50.300:FF:000044">
    <property type="entry name" value="Dynein heavy chain 5, axonemal"/>
    <property type="match status" value="1"/>
</dbReference>
<feature type="compositionally biased region" description="Basic and acidic residues" evidence="15">
    <location>
        <begin position="134"/>
        <end position="149"/>
    </location>
</feature>
<dbReference type="Pfam" id="PF12781">
    <property type="entry name" value="AAA_9"/>
    <property type="match status" value="1"/>
</dbReference>
<dbReference type="InterPro" id="IPR042222">
    <property type="entry name" value="Dynein_2_N"/>
</dbReference>
<feature type="region of interest" description="Disordered" evidence="15">
    <location>
        <begin position="29"/>
        <end position="51"/>
    </location>
</feature>
<dbReference type="InterPro" id="IPR042219">
    <property type="entry name" value="AAA_lid_11_sf"/>
</dbReference>
<dbReference type="Pfam" id="PF12780">
    <property type="entry name" value="AAA_8"/>
    <property type="match status" value="1"/>
</dbReference>
<dbReference type="FunFam" id="3.40.50.300:FF:002141">
    <property type="entry name" value="Dynein heavy chain"/>
    <property type="match status" value="1"/>
</dbReference>
<protein>
    <recommendedName>
        <fullName evidence="16">AAA+ ATPase domain-containing protein</fullName>
    </recommendedName>
</protein>
<dbReference type="FunFam" id="1.20.1270.280:FF:000001">
    <property type="entry name" value="dynein heavy chain 7, axonemal"/>
    <property type="match status" value="1"/>
</dbReference>
<dbReference type="FunFam" id="3.10.490.20:FF:000001">
    <property type="entry name" value="dynein heavy chain 7, axonemal"/>
    <property type="match status" value="1"/>
</dbReference>
<evidence type="ECO:0000256" key="7">
    <source>
        <dbReference type="ARBA" id="ARBA00022840"/>
    </source>
</evidence>
<evidence type="ECO:0000256" key="11">
    <source>
        <dbReference type="ARBA" id="ARBA00023175"/>
    </source>
</evidence>
<dbReference type="Gene3D" id="3.20.180.20">
    <property type="entry name" value="Dynein heavy chain, N-terminal domain 2"/>
    <property type="match status" value="1"/>
</dbReference>
<dbReference type="GO" id="GO:0008569">
    <property type="term" value="F:minus-end-directed microtubule motor activity"/>
    <property type="evidence" value="ECO:0007669"/>
    <property type="project" value="InterPro"/>
</dbReference>
<dbReference type="PANTHER" id="PTHR22878:SF70">
    <property type="entry name" value="DYNEIN HEAVY CHAIN 2, AXONEMAL"/>
    <property type="match status" value="1"/>
</dbReference>
<dbReference type="Gene3D" id="1.20.920.20">
    <property type="match status" value="1"/>
</dbReference>
<feature type="region of interest" description="Disordered" evidence="15">
    <location>
        <begin position="100"/>
        <end position="124"/>
    </location>
</feature>
<accession>A0A7S4DG85</accession>
<keyword evidence="5" id="KW-0677">Repeat</keyword>
<dbReference type="GO" id="GO:0005930">
    <property type="term" value="C:axoneme"/>
    <property type="evidence" value="ECO:0007669"/>
    <property type="project" value="UniProtKB-SubCell"/>
</dbReference>
<dbReference type="InterPro" id="IPR041658">
    <property type="entry name" value="AAA_lid_11"/>
</dbReference>
<keyword evidence="7" id="KW-0067">ATP-binding</keyword>
<evidence type="ECO:0000256" key="15">
    <source>
        <dbReference type="SAM" id="MobiDB-lite"/>
    </source>
</evidence>
<evidence type="ECO:0000256" key="3">
    <source>
        <dbReference type="ARBA" id="ARBA00022490"/>
    </source>
</evidence>
<feature type="domain" description="AAA+ ATPase" evidence="16">
    <location>
        <begin position="1568"/>
        <end position="1708"/>
    </location>
</feature>
<keyword evidence="3" id="KW-0963">Cytoplasm</keyword>
<dbReference type="Pfam" id="PF18199">
    <property type="entry name" value="Dynein_C"/>
    <property type="match status" value="1"/>
</dbReference>
<evidence type="ECO:0000313" key="17">
    <source>
        <dbReference type="EMBL" id="CAE0647557.1"/>
    </source>
</evidence>
<dbReference type="Gene3D" id="3.10.490.20">
    <property type="match status" value="1"/>
</dbReference>
<dbReference type="Pfam" id="PF18198">
    <property type="entry name" value="AAA_lid_11"/>
    <property type="match status" value="1"/>
</dbReference>